<evidence type="ECO:0000313" key="4">
    <source>
        <dbReference type="Proteomes" id="UP000198701"/>
    </source>
</evidence>
<dbReference type="STRING" id="386301.SAMN05216282_105123"/>
<protein>
    <recommendedName>
        <fullName evidence="5">Restriction endonuclease subunit S</fullName>
    </recommendedName>
</protein>
<sequence>MFSPTIVDLQGEPDWAISRLTAEAFVWPVDYPLVSLGEVASVIYPKTTPTEGALVVIPGGLDPRTGGVRRRTDRYLGNVFQVGLAEHGLRSGDLLVPPSPSLPVVFVTEAMQGSLVSGSFTALRLGADMAWVWGVLNSPDGKRLRAMGTTAQAGLRGKRVSLLELQIPWAPPEKKRVIEQVLQDIIAQIIGDEEESPTSWWRVTDLRNSEWRFALATSRPVLLDNGFPLADLVAEYRRGRSDTAHALSSEPSPGDLPVADAGWLRSGKIRRWCPPESSRAALLTEESDVVMAAYGSSAHAVVAPPGFVVDSSVYALSLFERRLAPGLARYLNSRTGRGMRALRLTGTTMQRLSLRDVRELSVTERVYDPVDVDAVHAIRPPLEDRLERVLWT</sequence>
<dbReference type="RefSeq" id="WP_092322644.1">
    <property type="nucleotide sequence ID" value="NZ_FNFU01000005.1"/>
</dbReference>
<keyword evidence="2" id="KW-0238">DNA-binding</keyword>
<dbReference type="GO" id="GO:0009307">
    <property type="term" value="P:DNA restriction-modification system"/>
    <property type="evidence" value="ECO:0007669"/>
    <property type="project" value="UniProtKB-KW"/>
</dbReference>
<reference evidence="3 4" key="1">
    <citation type="submission" date="2016-10" db="EMBL/GenBank/DDBJ databases">
        <authorList>
            <person name="de Groot N.N."/>
        </authorList>
    </citation>
    <scope>NUCLEOTIDE SEQUENCE [LARGE SCALE GENOMIC DNA]</scope>
    <source>
        <strain evidence="3 4">CGMCC 1.5382</strain>
    </source>
</reference>
<evidence type="ECO:0000313" key="3">
    <source>
        <dbReference type="EMBL" id="SDK36778.1"/>
    </source>
</evidence>
<dbReference type="InterPro" id="IPR044946">
    <property type="entry name" value="Restrct_endonuc_typeI_TRD_sf"/>
</dbReference>
<dbReference type="EMBL" id="FNFU01000005">
    <property type="protein sequence ID" value="SDK36778.1"/>
    <property type="molecule type" value="Genomic_DNA"/>
</dbReference>
<dbReference type="Proteomes" id="UP000198701">
    <property type="component" value="Unassembled WGS sequence"/>
</dbReference>
<proteinExistence type="predicted"/>
<keyword evidence="4" id="KW-1185">Reference proteome</keyword>
<dbReference type="OrthoDB" id="5104519at2"/>
<accession>A0A1G9BB90</accession>
<gene>
    <name evidence="3" type="ORF">SAMN05216282_105123</name>
</gene>
<dbReference type="Gene3D" id="3.90.220.20">
    <property type="entry name" value="DNA methylase specificity domains"/>
    <property type="match status" value="1"/>
</dbReference>
<evidence type="ECO:0000256" key="2">
    <source>
        <dbReference type="ARBA" id="ARBA00023125"/>
    </source>
</evidence>
<organism evidence="3 4">
    <name type="scientific">Cryobacterium psychrotolerans</name>
    <dbReference type="NCBI Taxonomy" id="386301"/>
    <lineage>
        <taxon>Bacteria</taxon>
        <taxon>Bacillati</taxon>
        <taxon>Actinomycetota</taxon>
        <taxon>Actinomycetes</taxon>
        <taxon>Micrococcales</taxon>
        <taxon>Microbacteriaceae</taxon>
        <taxon>Cryobacterium</taxon>
    </lineage>
</organism>
<name>A0A1G9BB90_9MICO</name>
<evidence type="ECO:0008006" key="5">
    <source>
        <dbReference type="Google" id="ProtNLM"/>
    </source>
</evidence>
<evidence type="ECO:0000256" key="1">
    <source>
        <dbReference type="ARBA" id="ARBA00022747"/>
    </source>
</evidence>
<dbReference type="AlphaFoldDB" id="A0A1G9BB90"/>
<dbReference type="GO" id="GO:0003677">
    <property type="term" value="F:DNA binding"/>
    <property type="evidence" value="ECO:0007669"/>
    <property type="project" value="UniProtKB-KW"/>
</dbReference>
<keyword evidence="1" id="KW-0680">Restriction system</keyword>